<dbReference type="InterPro" id="IPR006059">
    <property type="entry name" value="SBP"/>
</dbReference>
<dbReference type="PROSITE" id="PS51257">
    <property type="entry name" value="PROKAR_LIPOPROTEIN"/>
    <property type="match status" value="1"/>
</dbReference>
<evidence type="ECO:0000256" key="3">
    <source>
        <dbReference type="SAM" id="SignalP"/>
    </source>
</evidence>
<dbReference type="PANTHER" id="PTHR30006:SF2">
    <property type="entry name" value="ABC TRANSPORTER SUBSTRATE-BINDING PROTEIN"/>
    <property type="match status" value="1"/>
</dbReference>
<sequence>MRKPLLFVLALLLSFSVFLVGCGSSSSQSTGAGKEPAPAPTPQTPKEGQDFKGTGQVTVYTAFLEDEAARIFGEFEKTSGIKVKFVRLSAGEIQTRLKAEKNNPQASVWFGGSTDTFISAAGDGLLEKFTPKGSDKLPKEYVDKDSNWTPVSIGAIAFASNTDWLAKNNLQPPQSWEDLLKPEFKGNVTMAHPATSGTSFTTLATLIQLKGGEDQGFQYFEKLDKNIRQYTKSGAAPVRMAGLGETGVGICFTQDILSTKEQGFPITMSFPKEGTGYEVSAAALIKSGPAGEVENAKKFIEWSISKGAQDLLKDSFRLPVNPEAVLAKGALKLSDIKVISYNAQWAGEHRSDLLGKFDSKIKGKESAK</sequence>
<evidence type="ECO:0000256" key="2">
    <source>
        <dbReference type="SAM" id="MobiDB-lite"/>
    </source>
</evidence>
<keyword evidence="5" id="KW-1185">Reference proteome</keyword>
<feature type="signal peptide" evidence="3">
    <location>
        <begin position="1"/>
        <end position="19"/>
    </location>
</feature>
<dbReference type="InterPro" id="IPR026045">
    <property type="entry name" value="Ferric-bd"/>
</dbReference>
<organism evidence="4 5">
    <name type="scientific">Paenibacillus radicis</name>
    <name type="common">ex Xue et al. 2023</name>
    <dbReference type="NCBI Taxonomy" id="2972489"/>
    <lineage>
        <taxon>Bacteria</taxon>
        <taxon>Bacillati</taxon>
        <taxon>Bacillota</taxon>
        <taxon>Bacilli</taxon>
        <taxon>Bacillales</taxon>
        <taxon>Paenibacillaceae</taxon>
        <taxon>Paenibacillus</taxon>
    </lineage>
</organism>
<proteinExistence type="predicted"/>
<dbReference type="PIRSF" id="PIRSF002825">
    <property type="entry name" value="CfbpA"/>
    <property type="match status" value="1"/>
</dbReference>
<dbReference type="Pfam" id="PF13416">
    <property type="entry name" value="SBP_bac_8"/>
    <property type="match status" value="1"/>
</dbReference>
<dbReference type="SUPFAM" id="SSF53850">
    <property type="entry name" value="Periplasmic binding protein-like II"/>
    <property type="match status" value="1"/>
</dbReference>
<protein>
    <submittedName>
        <fullName evidence="4">ABC transporter substrate-binding protein</fullName>
    </submittedName>
</protein>
<dbReference type="RefSeq" id="WP_258214242.1">
    <property type="nucleotide sequence ID" value="NZ_JANQBD010000010.1"/>
</dbReference>
<dbReference type="PANTHER" id="PTHR30006">
    <property type="entry name" value="THIAMINE-BINDING PERIPLASMIC PROTEIN-RELATED"/>
    <property type="match status" value="1"/>
</dbReference>
<evidence type="ECO:0000256" key="1">
    <source>
        <dbReference type="ARBA" id="ARBA00022729"/>
    </source>
</evidence>
<name>A0ABT1YHI9_9BACL</name>
<feature type="chain" id="PRO_5047411161" evidence="3">
    <location>
        <begin position="20"/>
        <end position="368"/>
    </location>
</feature>
<comment type="caution">
    <text evidence="4">The sequence shown here is derived from an EMBL/GenBank/DDBJ whole genome shotgun (WGS) entry which is preliminary data.</text>
</comment>
<evidence type="ECO:0000313" key="5">
    <source>
        <dbReference type="Proteomes" id="UP001300012"/>
    </source>
</evidence>
<feature type="region of interest" description="Disordered" evidence="2">
    <location>
        <begin position="26"/>
        <end position="52"/>
    </location>
</feature>
<dbReference type="EMBL" id="JANQBD010000010">
    <property type="protein sequence ID" value="MCR8632665.1"/>
    <property type="molecule type" value="Genomic_DNA"/>
</dbReference>
<evidence type="ECO:0000313" key="4">
    <source>
        <dbReference type="EMBL" id="MCR8632665.1"/>
    </source>
</evidence>
<reference evidence="4 5" key="1">
    <citation type="submission" date="2022-08" db="EMBL/GenBank/DDBJ databases">
        <title>Paenibacillus endoradicis sp. nov., Paenibacillus radicibacter sp. nov and Paenibacillus pararadicis sp. nov., three cold-adapted plant growth-promoting bacteria isolated from root of Larix gmelinii in Great Khingan.</title>
        <authorList>
            <person name="Xue H."/>
        </authorList>
    </citation>
    <scope>NUCLEOTIDE SEQUENCE [LARGE SCALE GENOMIC DNA]</scope>
    <source>
        <strain evidence="4 5">N5-1-1-5</strain>
    </source>
</reference>
<gene>
    <name evidence="4" type="ORF">NV381_15780</name>
</gene>
<dbReference type="CDD" id="cd13544">
    <property type="entry name" value="PBP2_Fbp_like_1"/>
    <property type="match status" value="1"/>
</dbReference>
<dbReference type="Proteomes" id="UP001300012">
    <property type="component" value="Unassembled WGS sequence"/>
</dbReference>
<keyword evidence="1 3" id="KW-0732">Signal</keyword>
<dbReference type="Gene3D" id="3.40.190.10">
    <property type="entry name" value="Periplasmic binding protein-like II"/>
    <property type="match status" value="2"/>
</dbReference>
<accession>A0ABT1YHI9</accession>